<keyword evidence="4" id="KW-0862">Zinc</keyword>
<protein>
    <submittedName>
        <fullName evidence="6">Succinylglutamate desuccinylase</fullName>
    </submittedName>
</protein>
<dbReference type="PANTHER" id="PTHR37326">
    <property type="entry name" value="BLL3975 PROTEIN"/>
    <property type="match status" value="1"/>
</dbReference>
<dbReference type="Proteomes" id="UP000022611">
    <property type="component" value="Unassembled WGS sequence"/>
</dbReference>
<comment type="caution">
    <text evidence="6">The sequence shown here is derived from an EMBL/GenBank/DDBJ whole genome shotgun (WGS) entry which is preliminary data.</text>
</comment>
<dbReference type="EMBL" id="AFOY02000004">
    <property type="protein sequence ID" value="EXF96245.1"/>
    <property type="molecule type" value="Genomic_DNA"/>
</dbReference>
<dbReference type="Pfam" id="PF24827">
    <property type="entry name" value="AstE_AspA_cat"/>
    <property type="match status" value="1"/>
</dbReference>
<dbReference type="InterPro" id="IPR053138">
    <property type="entry name" value="N-alpha-Ac-DABA_deacetylase"/>
</dbReference>
<sequence length="370" mass="40332">MQRIDHQLPWSHLGTERSLSVFRFGAGSRKVYIQASLHADELPGMRTAWELKKRLTALEAQGQLNGVIELVPVANPIGLDQHLQSAHMGRFELGSGKNFNRAFYELSGPVGELIGSQLGNDAETNIALIRQTMGQVLDRLPAPVSQLEALHRLLLRHACEAEITLDLHCDFEAAIHLYALPQHWPRWQSLAARLKAGVALLCEDSGGSSFDESCSSPWLRLAKAFPEAAIPPANLATTLELGSMGDTRVDQAQANCEAILGFLAEQGFIAGQWPQAPGECCEGMPLEGTEYLFAPHHGVVSFLREAGEWVEKGDALFEVVDPLSDRVTVVCAGTSGVLFALDRGRYTQPGIWQAKVAGREAIRVGKLVND</sequence>
<dbReference type="OrthoDB" id="527673at2"/>
<evidence type="ECO:0000256" key="2">
    <source>
        <dbReference type="ARBA" id="ARBA00022723"/>
    </source>
</evidence>
<keyword evidence="3" id="KW-0378">Hydrolase</keyword>
<dbReference type="PANTHER" id="PTHR37326:SF1">
    <property type="entry name" value="BLL3975 PROTEIN"/>
    <property type="match status" value="1"/>
</dbReference>
<gene>
    <name evidence="6" type="ORF">HK44_023360</name>
</gene>
<dbReference type="SUPFAM" id="SSF53187">
    <property type="entry name" value="Zn-dependent exopeptidases"/>
    <property type="match status" value="1"/>
</dbReference>
<name>A0A010SU01_PSEFL</name>
<dbReference type="Gene3D" id="3.40.630.10">
    <property type="entry name" value="Zn peptidases"/>
    <property type="match status" value="1"/>
</dbReference>
<dbReference type="GO" id="GO:0016788">
    <property type="term" value="F:hydrolase activity, acting on ester bonds"/>
    <property type="evidence" value="ECO:0007669"/>
    <property type="project" value="InterPro"/>
</dbReference>
<dbReference type="CDD" id="cd06250">
    <property type="entry name" value="M14_PaAOTO_like"/>
    <property type="match status" value="1"/>
</dbReference>
<reference evidence="6 7" key="1">
    <citation type="journal article" date="2011" name="J. Bacteriol.">
        <title>Draft genome sequence of the polycyclic aromatic hydrocarbon-degrading, genetically engineered bioluminescent bioreporter Pseudomonas fluorescens HK44.</title>
        <authorList>
            <person name="Chauhan A."/>
            <person name="Layton A.C."/>
            <person name="Williams D.E."/>
            <person name="Smartt A.E."/>
            <person name="Ripp S."/>
            <person name="Karpinets T.V."/>
            <person name="Brown S.D."/>
            <person name="Sayler G.S."/>
        </authorList>
    </citation>
    <scope>NUCLEOTIDE SEQUENCE [LARGE SCALE GENOMIC DNA]</scope>
    <source>
        <strain evidence="6 7">HK44</strain>
    </source>
</reference>
<evidence type="ECO:0000259" key="5">
    <source>
        <dbReference type="Pfam" id="PF24827"/>
    </source>
</evidence>
<evidence type="ECO:0000256" key="4">
    <source>
        <dbReference type="ARBA" id="ARBA00022833"/>
    </source>
</evidence>
<dbReference type="HOGENOM" id="CLU_062226_0_0_6"/>
<dbReference type="RefSeq" id="WP_019689602.1">
    <property type="nucleotide sequence ID" value="NZ_AFOY02000004.1"/>
</dbReference>
<dbReference type="AlphaFoldDB" id="A0A010SU01"/>
<proteinExistence type="predicted"/>
<evidence type="ECO:0000313" key="7">
    <source>
        <dbReference type="Proteomes" id="UP000022611"/>
    </source>
</evidence>
<dbReference type="PATRIC" id="fig|1042209.11.peg.1217"/>
<keyword evidence="2" id="KW-0479">Metal-binding</keyword>
<accession>A0A010SU01</accession>
<dbReference type="eggNOG" id="COG3608">
    <property type="taxonomic scope" value="Bacteria"/>
</dbReference>
<dbReference type="GO" id="GO:0046872">
    <property type="term" value="F:metal ion binding"/>
    <property type="evidence" value="ECO:0007669"/>
    <property type="project" value="UniProtKB-KW"/>
</dbReference>
<comment type="cofactor">
    <cofactor evidence="1">
        <name>Zn(2+)</name>
        <dbReference type="ChEBI" id="CHEBI:29105"/>
    </cofactor>
</comment>
<evidence type="ECO:0000256" key="3">
    <source>
        <dbReference type="ARBA" id="ARBA00022801"/>
    </source>
</evidence>
<feature type="domain" description="Succinylglutamate desuccinylase/Aspartoacylase catalytic" evidence="5">
    <location>
        <begin position="29"/>
        <end position="104"/>
    </location>
</feature>
<evidence type="ECO:0000313" key="6">
    <source>
        <dbReference type="EMBL" id="EXF96245.1"/>
    </source>
</evidence>
<organism evidence="6 7">
    <name type="scientific">Pseudomonas fluorescens HK44</name>
    <dbReference type="NCBI Taxonomy" id="1042209"/>
    <lineage>
        <taxon>Bacteria</taxon>
        <taxon>Pseudomonadati</taxon>
        <taxon>Pseudomonadota</taxon>
        <taxon>Gammaproteobacteria</taxon>
        <taxon>Pseudomonadales</taxon>
        <taxon>Pseudomonadaceae</taxon>
        <taxon>Pseudomonas</taxon>
    </lineage>
</organism>
<dbReference type="InterPro" id="IPR055438">
    <property type="entry name" value="AstE_AspA_cat"/>
</dbReference>
<evidence type="ECO:0000256" key="1">
    <source>
        <dbReference type="ARBA" id="ARBA00001947"/>
    </source>
</evidence>